<dbReference type="PANTHER" id="PTHR10799">
    <property type="entry name" value="SNF2/RAD54 HELICASE FAMILY"/>
    <property type="match status" value="1"/>
</dbReference>
<proteinExistence type="predicted"/>
<dbReference type="Pfam" id="PF00271">
    <property type="entry name" value="Helicase_C"/>
    <property type="match status" value="1"/>
</dbReference>
<feature type="domain" description="Helicase ATP-binding" evidence="2">
    <location>
        <begin position="625"/>
        <end position="787"/>
    </location>
</feature>
<evidence type="ECO:0000256" key="1">
    <source>
        <dbReference type="ARBA" id="ARBA00022801"/>
    </source>
</evidence>
<accession>A0A367XVG0</accession>
<dbReference type="GO" id="GO:0016787">
    <property type="term" value="F:hydrolase activity"/>
    <property type="evidence" value="ECO:0007669"/>
    <property type="project" value="UniProtKB-KW"/>
</dbReference>
<evidence type="ECO:0000313" key="4">
    <source>
        <dbReference type="EMBL" id="RCK56781.1"/>
    </source>
</evidence>
<keyword evidence="4" id="KW-0067">ATP-binding</keyword>
<gene>
    <name evidence="4" type="ORF">DTO57_13925</name>
</gene>
<dbReference type="SMART" id="SM00490">
    <property type="entry name" value="HELICc"/>
    <property type="match status" value="1"/>
</dbReference>
<dbReference type="AlphaFoldDB" id="A0A367XVG0"/>
<organism evidence="4 5">
    <name type="scientific">Microbacterium sorbitolivorans</name>
    <dbReference type="NCBI Taxonomy" id="1867410"/>
    <lineage>
        <taxon>Bacteria</taxon>
        <taxon>Bacillati</taxon>
        <taxon>Actinomycetota</taxon>
        <taxon>Actinomycetes</taxon>
        <taxon>Micrococcales</taxon>
        <taxon>Microbacteriaceae</taxon>
        <taxon>Microbacterium</taxon>
    </lineage>
</organism>
<reference evidence="4 5" key="1">
    <citation type="submission" date="2018-07" db="EMBL/GenBank/DDBJ databases">
        <title>Microbacterium endoborsara sp. nov., a novel actinobacterium isolated from Borszczowia aralocaspica.</title>
        <authorList>
            <person name="An D."/>
        </authorList>
    </citation>
    <scope>NUCLEOTIDE SEQUENCE [LARGE SCALE GENOMIC DNA]</scope>
    <source>
        <strain evidence="4 5">C1.15228</strain>
    </source>
</reference>
<dbReference type="InterPro" id="IPR027417">
    <property type="entry name" value="P-loop_NTPase"/>
</dbReference>
<name>A0A367XVG0_9MICO</name>
<dbReference type="Pfam" id="PF00176">
    <property type="entry name" value="SNF2-rel_dom"/>
    <property type="match status" value="1"/>
</dbReference>
<dbReference type="InterPro" id="IPR013663">
    <property type="entry name" value="Helicase_SWF/SNF/SWI_bac"/>
</dbReference>
<evidence type="ECO:0000259" key="3">
    <source>
        <dbReference type="PROSITE" id="PS51194"/>
    </source>
</evidence>
<evidence type="ECO:0000313" key="5">
    <source>
        <dbReference type="Proteomes" id="UP000253508"/>
    </source>
</evidence>
<dbReference type="InterPro" id="IPR014001">
    <property type="entry name" value="Helicase_ATP-bd"/>
</dbReference>
<dbReference type="SMART" id="SM00487">
    <property type="entry name" value="DEXDc"/>
    <property type="match status" value="1"/>
</dbReference>
<dbReference type="InterPro" id="IPR049730">
    <property type="entry name" value="SNF2/RAD54-like_C"/>
</dbReference>
<dbReference type="Proteomes" id="UP000253508">
    <property type="component" value="Unassembled WGS sequence"/>
</dbReference>
<sequence>MTSIRLTEALVDSLFTEEDADDGRAILSQLPVRVLRAETGRVFSAALVSVGALSIEIEMDDSGRINTWCTHDSRSACAHAAAALYALAESEQPFGVGGVGRGARQRPDGEPWERALRGLISPSEDLDDADPPGAIALLFDVRKSAGGDPAGAGIAIRPAVRGSRGSAGNWIRSGIGWRAVAESTNPDAGWRALADIAGLFEGRHNFPAAAERIRRGPGGYEQSWGLPDWIRLDATPSPGLWDALLAAHDAGVEFVADSSAQRVVGMEQESREAVVDLRVSGERLWVEARIRDLDEGFTLLPIGAPTAALAMVSDGEVDAILPLSRPATTGWDALFSKGHLSVPATRIADFANDYLPGLREVAPLVSSDESFDVPAAPRPELVLALANAGPVARLYWEWEYEPGARRDRAAERELIQAVERAAGRWAPLLRRRRADPLFPAVDLDRDQTVEFLAHVLPAIREVEGLRIEAHDEVPALEFATEAPQISFGVSPSGEDWFELEIVVTIQGEPVSSSKLIRALSRGQTYFRLLSGTVFPLVDENFARLRDVLTEAKALRDDPPDKPSIPRYQFDLWYELAEIGVLDAQHTRWLDAMRALGDDAVTPVEAPASFRATLRDYQQAGYSWLDFLRRHRLGGILADDMGLGKTVQILAALEHARLDEPGARFLVVTPTSVVGHWLAEAERFAPELPVVGLTSTSTKRGTSVAEAAEGASLIVTSYAILRLDAEQFRELGVRVLVLDEAQNVKNSSSKGYAAAALVGAPTVFAVSGTPLENNLMELYALASLATPGLLGTRESFREQYSKAISKDGNSRRLEVLRQRIRPFLLRRTKEQVAPELPPKTVQVLEVPLHPTHMRAYERRFRREQQKLLGLLDDVKKNQIQILASLTRLRREALDPAFGDAADLPGVTSAKLTALADLLDEITADGHRALVFSQFTDFLGRAAEVAEKKGLRFSYLDGSTTARARSRMVERFTNGEDPAFFISLKAGGTGLNLTAADYVILLDPWWNPAAEEQAIDRAHRIGQDKPVMVYRLISAGTIEQKVRDLQEKKRRLFDDVLSGDVTSTLTSDDYRELLS</sequence>
<dbReference type="RefSeq" id="WP_114118858.1">
    <property type="nucleotide sequence ID" value="NZ_BMHU01000008.1"/>
</dbReference>
<dbReference type="OrthoDB" id="9760715at2"/>
<dbReference type="GO" id="GO:0004386">
    <property type="term" value="F:helicase activity"/>
    <property type="evidence" value="ECO:0007669"/>
    <property type="project" value="UniProtKB-KW"/>
</dbReference>
<dbReference type="SUPFAM" id="SSF52540">
    <property type="entry name" value="P-loop containing nucleoside triphosphate hydrolases"/>
    <property type="match status" value="2"/>
</dbReference>
<protein>
    <submittedName>
        <fullName evidence="4">DNA/RNA helicase</fullName>
    </submittedName>
</protein>
<dbReference type="InterPro" id="IPR038718">
    <property type="entry name" value="SNF2-like_sf"/>
</dbReference>
<evidence type="ECO:0000259" key="2">
    <source>
        <dbReference type="PROSITE" id="PS51192"/>
    </source>
</evidence>
<dbReference type="PROSITE" id="PS51194">
    <property type="entry name" value="HELICASE_CTER"/>
    <property type="match status" value="1"/>
</dbReference>
<keyword evidence="5" id="KW-1185">Reference proteome</keyword>
<dbReference type="Gene3D" id="3.40.50.300">
    <property type="entry name" value="P-loop containing nucleotide triphosphate hydrolases"/>
    <property type="match status" value="1"/>
</dbReference>
<dbReference type="EMBL" id="QORO01000007">
    <property type="protein sequence ID" value="RCK56781.1"/>
    <property type="molecule type" value="Genomic_DNA"/>
</dbReference>
<dbReference type="CDD" id="cd18793">
    <property type="entry name" value="SF2_C_SNF"/>
    <property type="match status" value="1"/>
</dbReference>
<dbReference type="PROSITE" id="PS51192">
    <property type="entry name" value="HELICASE_ATP_BIND_1"/>
    <property type="match status" value="1"/>
</dbReference>
<feature type="domain" description="Helicase C-terminal" evidence="3">
    <location>
        <begin position="912"/>
        <end position="1072"/>
    </location>
</feature>
<keyword evidence="1" id="KW-0378">Hydrolase</keyword>
<dbReference type="Pfam" id="PF08455">
    <property type="entry name" value="SNF2_assoc"/>
    <property type="match status" value="1"/>
</dbReference>
<dbReference type="InterPro" id="IPR000330">
    <property type="entry name" value="SNF2_N"/>
</dbReference>
<keyword evidence="4" id="KW-0347">Helicase</keyword>
<keyword evidence="4" id="KW-0547">Nucleotide-binding</keyword>
<dbReference type="InterPro" id="IPR001650">
    <property type="entry name" value="Helicase_C-like"/>
</dbReference>
<dbReference type="GO" id="GO:0005524">
    <property type="term" value="F:ATP binding"/>
    <property type="evidence" value="ECO:0007669"/>
    <property type="project" value="InterPro"/>
</dbReference>
<comment type="caution">
    <text evidence="4">The sequence shown here is derived from an EMBL/GenBank/DDBJ whole genome shotgun (WGS) entry which is preliminary data.</text>
</comment>
<dbReference type="Gene3D" id="3.40.50.10810">
    <property type="entry name" value="Tandem AAA-ATPase domain"/>
    <property type="match status" value="1"/>
</dbReference>